<dbReference type="SUPFAM" id="SSF51556">
    <property type="entry name" value="Metallo-dependent hydrolases"/>
    <property type="match status" value="1"/>
</dbReference>
<dbReference type="InterPro" id="IPR033932">
    <property type="entry name" value="YtcJ-like"/>
</dbReference>
<dbReference type="CDD" id="cd01300">
    <property type="entry name" value="YtcJ_like"/>
    <property type="match status" value="1"/>
</dbReference>
<dbReference type="Proteomes" id="UP000824250">
    <property type="component" value="Unassembled WGS sequence"/>
</dbReference>
<organism evidence="2 3">
    <name type="scientific">Candidatus Copromonas faecavium</name>
    <name type="common">nom. illeg.</name>
    <dbReference type="NCBI Taxonomy" id="2840740"/>
    <lineage>
        <taxon>Bacteria</taxon>
        <taxon>Bacillati</taxon>
        <taxon>Bacillota</taxon>
        <taxon>Clostridia</taxon>
        <taxon>Lachnospirales</taxon>
        <taxon>Lachnospiraceae</taxon>
        <taxon>Candidatus Copromonas (nom. illeg.)</taxon>
    </lineage>
</organism>
<dbReference type="Gene3D" id="3.10.310.70">
    <property type="match status" value="1"/>
</dbReference>
<reference evidence="2" key="1">
    <citation type="submission" date="2020-10" db="EMBL/GenBank/DDBJ databases">
        <authorList>
            <person name="Gilroy R."/>
        </authorList>
    </citation>
    <scope>NUCLEOTIDE SEQUENCE</scope>
    <source>
        <strain evidence="2">CHK180-2868</strain>
    </source>
</reference>
<dbReference type="PANTHER" id="PTHR22642">
    <property type="entry name" value="IMIDAZOLONEPROPIONASE"/>
    <property type="match status" value="1"/>
</dbReference>
<dbReference type="Pfam" id="PF07969">
    <property type="entry name" value="Amidohydro_3"/>
    <property type="match status" value="1"/>
</dbReference>
<dbReference type="InterPro" id="IPR011059">
    <property type="entry name" value="Metal-dep_hydrolase_composite"/>
</dbReference>
<comment type="caution">
    <text evidence="2">The sequence shown here is derived from an EMBL/GenBank/DDBJ whole genome shotgun (WGS) entry which is preliminary data.</text>
</comment>
<sequence length="543" mass="59850">MKTIYFNGAVYTGKLPLAQAFAEENGRFVFSGSNAEAKALAKDGDCLVDLKGQFVCSGFHDSHMHLLNFGNALHAARLSEHTKSLQDFLECFLSFKKEHPPKGGTWIIGRGWNQDYFTDVDRMPNRHDLDQVSTDTPVCAIRACGHCLVVNTKALEAAGIDGQTPQPDGGKIGMENGEPDGRFFDNAMSLIYQAIPAPGKEQLKDMLITAIRELNSYGITSCQTDDYQVFKNVPWSLVNEAYKELEAEGALTVRVYEQSNFTSLEHLKEFVESGCNTGVGTDRFRIGPLKMMGDGALGSRTAFLSQPYADEPSTCGLPVFSQETLDEMIGYANSQQMQVAVHAIGDACLDRVLNAYEKALNEHPRTDHRHGIVHCQITRPDQLERIRKLNLHVYAQSIFLDYDIRIVEARAGAKLASTSYHWKTLMKNGVSVSNGSDCPVELPDVMAGIQCAVTRKNLDGDLGPYLPEEAFTVQEALDSYTKASAYASFDEEKKGQILPGMLADFVILGENPFEVSEKALKDIPVLAAYLGGKQVYQSAERSL</sequence>
<protein>
    <submittedName>
        <fullName evidence="2">Amidohydrolase</fullName>
    </submittedName>
</protein>
<evidence type="ECO:0000259" key="1">
    <source>
        <dbReference type="Pfam" id="PF07969"/>
    </source>
</evidence>
<dbReference type="Gene3D" id="2.30.40.10">
    <property type="entry name" value="Urease, subunit C, domain 1"/>
    <property type="match status" value="1"/>
</dbReference>
<dbReference type="Gene3D" id="3.20.20.140">
    <property type="entry name" value="Metal-dependent hydrolases"/>
    <property type="match status" value="1"/>
</dbReference>
<dbReference type="PANTHER" id="PTHR22642:SF2">
    <property type="entry name" value="PROTEIN LONG AFTER FAR-RED 3"/>
    <property type="match status" value="1"/>
</dbReference>
<evidence type="ECO:0000313" key="2">
    <source>
        <dbReference type="EMBL" id="HIR04722.1"/>
    </source>
</evidence>
<evidence type="ECO:0000313" key="3">
    <source>
        <dbReference type="Proteomes" id="UP000824250"/>
    </source>
</evidence>
<feature type="domain" description="Amidohydrolase 3" evidence="1">
    <location>
        <begin position="48"/>
        <end position="536"/>
    </location>
</feature>
<dbReference type="GO" id="GO:0016810">
    <property type="term" value="F:hydrolase activity, acting on carbon-nitrogen (but not peptide) bonds"/>
    <property type="evidence" value="ECO:0007669"/>
    <property type="project" value="InterPro"/>
</dbReference>
<dbReference type="InterPro" id="IPR013108">
    <property type="entry name" value="Amidohydro_3"/>
</dbReference>
<dbReference type="SUPFAM" id="SSF51338">
    <property type="entry name" value="Composite domain of metallo-dependent hydrolases"/>
    <property type="match status" value="1"/>
</dbReference>
<reference evidence="2" key="2">
    <citation type="journal article" date="2021" name="PeerJ">
        <title>Extensive microbial diversity within the chicken gut microbiome revealed by metagenomics and culture.</title>
        <authorList>
            <person name="Gilroy R."/>
            <person name="Ravi A."/>
            <person name="Getino M."/>
            <person name="Pursley I."/>
            <person name="Horton D.L."/>
            <person name="Alikhan N.F."/>
            <person name="Baker D."/>
            <person name="Gharbi K."/>
            <person name="Hall N."/>
            <person name="Watson M."/>
            <person name="Adriaenssens E.M."/>
            <person name="Foster-Nyarko E."/>
            <person name="Jarju S."/>
            <person name="Secka A."/>
            <person name="Antonio M."/>
            <person name="Oren A."/>
            <person name="Chaudhuri R.R."/>
            <person name="La Ragione R."/>
            <person name="Hildebrand F."/>
            <person name="Pallen M.J."/>
        </authorList>
    </citation>
    <scope>NUCLEOTIDE SEQUENCE</scope>
    <source>
        <strain evidence="2">CHK180-2868</strain>
    </source>
</reference>
<dbReference type="EMBL" id="DVGC01000007">
    <property type="protein sequence ID" value="HIR04722.1"/>
    <property type="molecule type" value="Genomic_DNA"/>
</dbReference>
<proteinExistence type="predicted"/>
<dbReference type="AlphaFoldDB" id="A0A9D1A291"/>
<name>A0A9D1A291_9FIRM</name>
<dbReference type="InterPro" id="IPR032466">
    <property type="entry name" value="Metal_Hydrolase"/>
</dbReference>
<gene>
    <name evidence="2" type="ORF">IAB28_01965</name>
</gene>
<accession>A0A9D1A291</accession>